<dbReference type="AlphaFoldDB" id="C8X432"/>
<dbReference type="GO" id="GO:0002939">
    <property type="term" value="P:tRNA N1-guanine methylation"/>
    <property type="evidence" value="ECO:0007669"/>
    <property type="project" value="TreeGrafter"/>
</dbReference>
<evidence type="ECO:0000256" key="2">
    <source>
        <dbReference type="ARBA" id="ARBA00004496"/>
    </source>
</evidence>
<dbReference type="EC" id="2.1.1.228" evidence="5 15"/>
<comment type="catalytic activity">
    <reaction evidence="14 15 16">
        <text>guanosine(37) in tRNA + S-adenosyl-L-methionine = N(1)-methylguanosine(37) in tRNA + S-adenosyl-L-homocysteine + H(+)</text>
        <dbReference type="Rhea" id="RHEA:36899"/>
        <dbReference type="Rhea" id="RHEA-COMP:10145"/>
        <dbReference type="Rhea" id="RHEA-COMP:10147"/>
        <dbReference type="ChEBI" id="CHEBI:15378"/>
        <dbReference type="ChEBI" id="CHEBI:57856"/>
        <dbReference type="ChEBI" id="CHEBI:59789"/>
        <dbReference type="ChEBI" id="CHEBI:73542"/>
        <dbReference type="ChEBI" id="CHEBI:74269"/>
        <dbReference type="EC" id="2.1.1.228"/>
    </reaction>
</comment>
<dbReference type="eggNOG" id="COG4752">
    <property type="taxonomic scope" value="Bacteria"/>
</dbReference>
<keyword evidence="10 15" id="KW-0949">S-adenosyl-L-methionine</keyword>
<reference evidence="19 20" key="2">
    <citation type="journal article" date="2010" name="Stand. Genomic Sci.">
        <title>Complete genome sequence of Desulfohalobium retbaense type strain (HR(100)).</title>
        <authorList>
            <person name="Spring S."/>
            <person name="Nolan M."/>
            <person name="Lapidus A."/>
            <person name="Glavina Del Rio T."/>
            <person name="Copeland A."/>
            <person name="Tice H."/>
            <person name="Cheng J.F."/>
            <person name="Lucas S."/>
            <person name="Land M."/>
            <person name="Chen F."/>
            <person name="Bruce D."/>
            <person name="Goodwin L."/>
            <person name="Pitluck S."/>
            <person name="Ivanova N."/>
            <person name="Mavromatis K."/>
            <person name="Mikhailova N."/>
            <person name="Pati A."/>
            <person name="Chen A."/>
            <person name="Palaniappan K."/>
            <person name="Hauser L."/>
            <person name="Chang Y.J."/>
            <person name="Jeffries C.D."/>
            <person name="Munk C."/>
            <person name="Kiss H."/>
            <person name="Chain P."/>
            <person name="Han C."/>
            <person name="Brettin T."/>
            <person name="Detter J.C."/>
            <person name="Schuler E."/>
            <person name="Goker M."/>
            <person name="Rohde M."/>
            <person name="Bristow J."/>
            <person name="Eisen J.A."/>
            <person name="Markowitz V."/>
            <person name="Hugenholtz P."/>
            <person name="Kyrpides N.C."/>
            <person name="Klenk H.P."/>
        </authorList>
    </citation>
    <scope>NUCLEOTIDE SEQUENCE [LARGE SCALE GENOMIC DNA]</scope>
    <source>
        <strain evidence="19 20">DSM 5692</strain>
    </source>
</reference>
<dbReference type="HAMAP" id="MF_00605">
    <property type="entry name" value="TrmD"/>
    <property type="match status" value="1"/>
</dbReference>
<dbReference type="InterPro" id="IPR023148">
    <property type="entry name" value="tRNA_m1G_MeTrfase_C_sf"/>
</dbReference>
<reference evidence="20" key="1">
    <citation type="submission" date="2009-09" db="EMBL/GenBank/DDBJ databases">
        <title>The complete chromosome of Desulfohalobium retbaense DSM 5692.</title>
        <authorList>
            <consortium name="US DOE Joint Genome Institute (JGI-PGF)"/>
            <person name="Lucas S."/>
            <person name="Copeland A."/>
            <person name="Lapidus A."/>
            <person name="Glavina del Rio T."/>
            <person name="Dalin E."/>
            <person name="Tice H."/>
            <person name="Bruce D."/>
            <person name="Goodwin L."/>
            <person name="Pitluck S."/>
            <person name="Kyrpides N."/>
            <person name="Mavromatis K."/>
            <person name="Ivanova N."/>
            <person name="Mikhailova N."/>
            <person name="Munk A.C."/>
            <person name="Brettin T."/>
            <person name="Detter J.C."/>
            <person name="Han C."/>
            <person name="Tapia R."/>
            <person name="Larimer F."/>
            <person name="Land M."/>
            <person name="Hauser L."/>
            <person name="Markowitz V."/>
            <person name="Cheng J.-F."/>
            <person name="Hugenholtz P."/>
            <person name="Woyke T."/>
            <person name="Wu D."/>
            <person name="Spring S."/>
            <person name="Klenk H.-P."/>
            <person name="Eisen J.A."/>
        </authorList>
    </citation>
    <scope>NUCLEOTIDE SEQUENCE [LARGE SCALE GENOMIC DNA]</scope>
    <source>
        <strain evidence="20">DSM 5692</strain>
    </source>
</reference>
<evidence type="ECO:0000256" key="11">
    <source>
        <dbReference type="ARBA" id="ARBA00022694"/>
    </source>
</evidence>
<dbReference type="GO" id="GO:0005829">
    <property type="term" value="C:cytosol"/>
    <property type="evidence" value="ECO:0007669"/>
    <property type="project" value="TreeGrafter"/>
</dbReference>
<organism evidence="19 20">
    <name type="scientific">Desulfohalobium retbaense (strain ATCC 49708 / DSM 5692 / JCM 16813 / HR100)</name>
    <dbReference type="NCBI Taxonomy" id="485915"/>
    <lineage>
        <taxon>Bacteria</taxon>
        <taxon>Pseudomonadati</taxon>
        <taxon>Thermodesulfobacteriota</taxon>
        <taxon>Desulfovibrionia</taxon>
        <taxon>Desulfovibrionales</taxon>
        <taxon>Desulfohalobiaceae</taxon>
        <taxon>Desulfohalobium</taxon>
    </lineage>
</organism>
<dbReference type="Proteomes" id="UP000001052">
    <property type="component" value="Chromosome"/>
</dbReference>
<dbReference type="KEGG" id="drt:Dret_2022"/>
<evidence type="ECO:0000259" key="18">
    <source>
        <dbReference type="Pfam" id="PF09936"/>
    </source>
</evidence>
<feature type="binding site" evidence="15">
    <location>
        <begin position="129"/>
        <end position="134"/>
    </location>
    <ligand>
        <name>S-adenosyl-L-methionine</name>
        <dbReference type="ChEBI" id="CHEBI:59789"/>
    </ligand>
</feature>
<dbReference type="Pfam" id="PF01746">
    <property type="entry name" value="tRNA_m1G_MT"/>
    <property type="match status" value="1"/>
</dbReference>
<dbReference type="OrthoDB" id="9807416at2"/>
<keyword evidence="11 15" id="KW-0819">tRNA processing</keyword>
<dbReference type="SUPFAM" id="SSF75217">
    <property type="entry name" value="alpha/beta knot"/>
    <property type="match status" value="1"/>
</dbReference>
<evidence type="ECO:0000256" key="4">
    <source>
        <dbReference type="ARBA" id="ARBA00011738"/>
    </source>
</evidence>
<evidence type="ECO:0000259" key="17">
    <source>
        <dbReference type="Pfam" id="PF01746"/>
    </source>
</evidence>
<dbReference type="RefSeq" id="WP_015752448.1">
    <property type="nucleotide sequence ID" value="NC_013223.1"/>
</dbReference>
<dbReference type="CDD" id="cd18080">
    <property type="entry name" value="TrmD-like"/>
    <property type="match status" value="1"/>
</dbReference>
<evidence type="ECO:0000313" key="19">
    <source>
        <dbReference type="EMBL" id="ACV69306.1"/>
    </source>
</evidence>
<evidence type="ECO:0000256" key="7">
    <source>
        <dbReference type="ARBA" id="ARBA00022490"/>
    </source>
</evidence>
<sequence length="425" mass="47075">MHFSLVTLFPEFFASPLQCGLMGKACQESLVSFATINPREFTEDRHRSVDDRPYGGGPGMVMMCDPLRRALHSIPRRGRTLLLSPKGRPFDQTLARELAEEEALTLICGRYEGIDARIESLEAIEPVSVGDYVLNGGETGALCIIEAVARLLPSFMGKTDSATEESFSTGLLEYPHYTRPETYEGLQVPQVLLSGDHARIARWRREKALETTLAYRPELLRNASLSAADKHCLQALPRQWRGRNLYVGLLHHPVLTKSGEVGTTSLTNLDIHDIGRVSRSYGLGGYYLATPLADQRELAHRLLDHWRQGAGCQTNADRASALADVHVVTDLEAIRDNILQRTGQPPLVLATSAQGQETVRLEEVRTALEHRPVLLVFGTGSGLADEALAQTDGLLPPLRFLSTYNHLSVRSAAAIYIDRVLQDWY</sequence>
<dbReference type="NCBIfam" id="TIGR00088">
    <property type="entry name" value="trmD"/>
    <property type="match status" value="1"/>
</dbReference>
<dbReference type="FunFam" id="1.10.1270.20:FF:000001">
    <property type="entry name" value="tRNA (guanine-N(1)-)-methyltransferase"/>
    <property type="match status" value="1"/>
</dbReference>
<dbReference type="InterPro" id="IPR016009">
    <property type="entry name" value="tRNA_MeTrfase_TRMD/TRM10"/>
</dbReference>
<comment type="similarity">
    <text evidence="3 15 16">Belongs to the RNA methyltransferase TrmD family.</text>
</comment>
<dbReference type="Gene3D" id="1.10.1270.20">
    <property type="entry name" value="tRNA(m1g37)methyltransferase, domain 2"/>
    <property type="match status" value="1"/>
</dbReference>
<dbReference type="EMBL" id="CP001734">
    <property type="protein sequence ID" value="ACV69306.1"/>
    <property type="molecule type" value="Genomic_DNA"/>
</dbReference>
<dbReference type="eggNOG" id="COG0336">
    <property type="taxonomic scope" value="Bacteria"/>
</dbReference>
<dbReference type="InterPro" id="IPR019230">
    <property type="entry name" value="RNA_MeTrfase_C_dom"/>
</dbReference>
<comment type="subcellular location">
    <subcellularLocation>
        <location evidence="2 15 16">Cytoplasm</location>
    </subcellularLocation>
</comment>
<evidence type="ECO:0000256" key="10">
    <source>
        <dbReference type="ARBA" id="ARBA00022691"/>
    </source>
</evidence>
<dbReference type="GO" id="GO:0052906">
    <property type="term" value="F:tRNA (guanine(37)-N1)-methyltransferase activity"/>
    <property type="evidence" value="ECO:0007669"/>
    <property type="project" value="UniProtKB-UniRule"/>
</dbReference>
<feature type="domain" description="tRNA (guanine-N(1)-)-methyltransferase C-terminal" evidence="18">
    <location>
        <begin position="244"/>
        <end position="421"/>
    </location>
</feature>
<dbReference type="CDD" id="cd18085">
    <property type="entry name" value="TM1570-like"/>
    <property type="match status" value="1"/>
</dbReference>
<evidence type="ECO:0000256" key="15">
    <source>
        <dbReference type="HAMAP-Rule" id="MF_00605"/>
    </source>
</evidence>
<dbReference type="NCBIfam" id="NF000648">
    <property type="entry name" value="PRK00026.1"/>
    <property type="match status" value="1"/>
</dbReference>
<dbReference type="FunFam" id="3.40.1280.10:FF:000001">
    <property type="entry name" value="tRNA (guanine-N(1)-)-methyltransferase"/>
    <property type="match status" value="1"/>
</dbReference>
<evidence type="ECO:0000256" key="9">
    <source>
        <dbReference type="ARBA" id="ARBA00022679"/>
    </source>
</evidence>
<accession>C8X432</accession>
<keyword evidence="20" id="KW-1185">Reference proteome</keyword>
<dbReference type="PANTHER" id="PTHR46417">
    <property type="entry name" value="TRNA (GUANINE-N(1)-)-METHYLTRANSFERASE"/>
    <property type="match status" value="1"/>
</dbReference>
<protein>
    <recommendedName>
        <fullName evidence="6 15">tRNA (guanine-N(1)-)-methyltransferase</fullName>
        <ecNumber evidence="5 15">2.1.1.228</ecNumber>
    </recommendedName>
    <alternativeName>
        <fullName evidence="12 15">M1G-methyltransferase</fullName>
    </alternativeName>
    <alternativeName>
        <fullName evidence="13 15">tRNA [GM37] methyltransferase</fullName>
    </alternativeName>
</protein>
<dbReference type="InterPro" id="IPR029028">
    <property type="entry name" value="Alpha/beta_knot_MTases"/>
</dbReference>
<evidence type="ECO:0000256" key="13">
    <source>
        <dbReference type="ARBA" id="ARBA00033392"/>
    </source>
</evidence>
<evidence type="ECO:0000256" key="1">
    <source>
        <dbReference type="ARBA" id="ARBA00002634"/>
    </source>
</evidence>
<keyword evidence="8 15" id="KW-0489">Methyltransferase</keyword>
<evidence type="ECO:0000256" key="3">
    <source>
        <dbReference type="ARBA" id="ARBA00007630"/>
    </source>
</evidence>
<evidence type="ECO:0000256" key="6">
    <source>
        <dbReference type="ARBA" id="ARBA00014679"/>
    </source>
</evidence>
<name>C8X432_DESRD</name>
<dbReference type="Gene3D" id="3.40.1280.10">
    <property type="match status" value="2"/>
</dbReference>
<comment type="subunit">
    <text evidence="4 15 16">Homodimer.</text>
</comment>
<evidence type="ECO:0000313" key="20">
    <source>
        <dbReference type="Proteomes" id="UP000001052"/>
    </source>
</evidence>
<dbReference type="InterPro" id="IPR029026">
    <property type="entry name" value="tRNA_m1G_MTases_N"/>
</dbReference>
<keyword evidence="9 15" id="KW-0808">Transferase</keyword>
<evidence type="ECO:0000256" key="5">
    <source>
        <dbReference type="ARBA" id="ARBA00012807"/>
    </source>
</evidence>
<proteinExistence type="inferred from homology"/>
<comment type="function">
    <text evidence="1 15 16">Specifically methylates guanosine-37 in various tRNAs.</text>
</comment>
<evidence type="ECO:0000256" key="8">
    <source>
        <dbReference type="ARBA" id="ARBA00022603"/>
    </source>
</evidence>
<dbReference type="STRING" id="485915.Dret_2022"/>
<evidence type="ECO:0000256" key="12">
    <source>
        <dbReference type="ARBA" id="ARBA00029736"/>
    </source>
</evidence>
<dbReference type="PANTHER" id="PTHR46417:SF1">
    <property type="entry name" value="TRNA (GUANINE-N(1)-)-METHYLTRANSFERASE"/>
    <property type="match status" value="1"/>
</dbReference>
<dbReference type="InterPro" id="IPR002649">
    <property type="entry name" value="tRNA_m1G_MeTrfase_TrmD"/>
</dbReference>
<evidence type="ECO:0000256" key="14">
    <source>
        <dbReference type="ARBA" id="ARBA00047783"/>
    </source>
</evidence>
<feature type="binding site" evidence="15">
    <location>
        <position position="109"/>
    </location>
    <ligand>
        <name>S-adenosyl-L-methionine</name>
        <dbReference type="ChEBI" id="CHEBI:59789"/>
    </ligand>
</feature>
<evidence type="ECO:0000256" key="16">
    <source>
        <dbReference type="RuleBase" id="RU003464"/>
    </source>
</evidence>
<feature type="domain" description="tRNA methyltransferase TRMD/TRM10-type" evidence="17">
    <location>
        <begin position="1"/>
        <end position="221"/>
    </location>
</feature>
<dbReference type="Pfam" id="PF09936">
    <property type="entry name" value="Methyltrn_RNA_4"/>
    <property type="match status" value="1"/>
</dbReference>
<keyword evidence="7 15" id="KW-0963">Cytoplasm</keyword>
<dbReference type="HOGENOM" id="CLU_047363_2_1_7"/>
<gene>
    <name evidence="15" type="primary">trmD</name>
    <name evidence="19" type="ordered locus">Dret_2022</name>
</gene>